<evidence type="ECO:0000313" key="3">
    <source>
        <dbReference type="Proteomes" id="UP001595945"/>
    </source>
</evidence>
<dbReference type="RefSeq" id="WP_254269899.1">
    <property type="nucleotide sequence ID" value="NZ_CP100400.1"/>
</dbReference>
<evidence type="ECO:0000313" key="2">
    <source>
        <dbReference type="EMBL" id="MFC4824351.1"/>
    </source>
</evidence>
<dbReference type="Proteomes" id="UP001595945">
    <property type="component" value="Unassembled WGS sequence"/>
</dbReference>
<evidence type="ECO:0000256" key="1">
    <source>
        <dbReference type="SAM" id="MobiDB-lite"/>
    </source>
</evidence>
<gene>
    <name evidence="2" type="ORF">ACFO9K_08750</name>
</gene>
<comment type="caution">
    <text evidence="2">The sequence shown here is derived from an EMBL/GenBank/DDBJ whole genome shotgun (WGS) entry which is preliminary data.</text>
</comment>
<keyword evidence="3" id="KW-1185">Reference proteome</keyword>
<sequence>MFSLRFESSGVQRSVRRSSDRFSATPLVGLLRPTEVVGGWLDRNGRRVRISVADWR</sequence>
<accession>A0ABD5Q0V3</accession>
<dbReference type="EMBL" id="JBHSHT010000001">
    <property type="protein sequence ID" value="MFC4824351.1"/>
    <property type="molecule type" value="Genomic_DNA"/>
</dbReference>
<organism evidence="2 3">
    <name type="scientific">Halorussus aquaticus</name>
    <dbReference type="NCBI Taxonomy" id="2953748"/>
    <lineage>
        <taxon>Archaea</taxon>
        <taxon>Methanobacteriati</taxon>
        <taxon>Methanobacteriota</taxon>
        <taxon>Stenosarchaea group</taxon>
        <taxon>Halobacteria</taxon>
        <taxon>Halobacteriales</taxon>
        <taxon>Haladaptataceae</taxon>
        <taxon>Halorussus</taxon>
    </lineage>
</organism>
<feature type="region of interest" description="Disordered" evidence="1">
    <location>
        <begin position="1"/>
        <end position="21"/>
    </location>
</feature>
<name>A0ABD5Q0V3_9EURY</name>
<dbReference type="GeneID" id="73044965"/>
<proteinExistence type="predicted"/>
<reference evidence="2 3" key="1">
    <citation type="journal article" date="2019" name="Int. J. Syst. Evol. Microbiol.">
        <title>The Global Catalogue of Microorganisms (GCM) 10K type strain sequencing project: providing services to taxonomists for standard genome sequencing and annotation.</title>
        <authorList>
            <consortium name="The Broad Institute Genomics Platform"/>
            <consortium name="The Broad Institute Genome Sequencing Center for Infectious Disease"/>
            <person name="Wu L."/>
            <person name="Ma J."/>
        </authorList>
    </citation>
    <scope>NUCLEOTIDE SEQUENCE [LARGE SCALE GENOMIC DNA]</scope>
    <source>
        <strain evidence="2 3">XZYJ18</strain>
    </source>
</reference>
<dbReference type="AlphaFoldDB" id="A0ABD5Q0V3"/>
<protein>
    <submittedName>
        <fullName evidence="2">Uncharacterized protein</fullName>
    </submittedName>
</protein>